<dbReference type="AlphaFoldDB" id="A0A227KR16"/>
<comment type="subcellular location">
    <subcellularLocation>
        <location evidence="1">Cytoplasm</location>
    </subcellularLocation>
</comment>
<comment type="PTM">
    <text evidence="5">Covalently binds the prosthetic group of malonate decarboxylase.</text>
</comment>
<comment type="caution">
    <text evidence="6">The sequence shown here is derived from an EMBL/GenBank/DDBJ whole genome shotgun (WGS) entry which is preliminary data.</text>
</comment>
<organism evidence="6 7">
    <name type="scientific">Turicimonas muris</name>
    <dbReference type="NCBI Taxonomy" id="1796652"/>
    <lineage>
        <taxon>Bacteria</taxon>
        <taxon>Pseudomonadati</taxon>
        <taxon>Pseudomonadota</taxon>
        <taxon>Betaproteobacteria</taxon>
        <taxon>Burkholderiales</taxon>
        <taxon>Sutterellaceae</taxon>
        <taxon>Turicimonas</taxon>
    </lineage>
</organism>
<reference evidence="7" key="1">
    <citation type="submission" date="2017-05" db="EMBL/GenBank/DDBJ databases">
        <title>Improved OligoMM genomes.</title>
        <authorList>
            <person name="Garzetti D."/>
        </authorList>
    </citation>
    <scope>NUCLEOTIDE SEQUENCE [LARGE SCALE GENOMIC DNA]</scope>
    <source>
        <strain evidence="7">YL45</strain>
    </source>
</reference>
<sequence>MEKVTLTLQAPKTLDKSVQLQNGVVSSGDLEVVFESSDGDTLTVIIKSSVDNSAERWKALFSRIQQFNSVPAGRMLINDFGASPGVVRLRVEQVLDEAEHA</sequence>
<proteinExistence type="inferred from homology"/>
<dbReference type="GeneID" id="78363168"/>
<feature type="modified residue" description="O-(phosphoribosyl dephospho-coenzyme A)serine" evidence="5">
    <location>
        <position position="27"/>
    </location>
</feature>
<dbReference type="RefSeq" id="WP_066590941.1">
    <property type="nucleotide sequence ID" value="NZ_CAJTBZ010000006.1"/>
</dbReference>
<keyword evidence="7" id="KW-1185">Reference proteome</keyword>
<dbReference type="Pfam" id="PF06857">
    <property type="entry name" value="ACP"/>
    <property type="match status" value="1"/>
</dbReference>
<evidence type="ECO:0000256" key="4">
    <source>
        <dbReference type="NCBIfam" id="TIGR03130"/>
    </source>
</evidence>
<keyword evidence="3 5" id="KW-0597">Phosphoprotein</keyword>
<evidence type="ECO:0000313" key="7">
    <source>
        <dbReference type="Proteomes" id="UP000214610"/>
    </source>
</evidence>
<dbReference type="InterPro" id="IPR009662">
    <property type="entry name" value="Malonate_deCO2ase_dsu"/>
</dbReference>
<evidence type="ECO:0000256" key="3">
    <source>
        <dbReference type="ARBA" id="ARBA00022553"/>
    </source>
</evidence>
<dbReference type="EMBL" id="NHMP01000001">
    <property type="protein sequence ID" value="OXE50976.1"/>
    <property type="molecule type" value="Genomic_DNA"/>
</dbReference>
<gene>
    <name evidence="6" type="ORF">ADH67_01340</name>
</gene>
<protein>
    <recommendedName>
        <fullName evidence="4">Malonate decarboxylase acyl carrier protein</fullName>
    </recommendedName>
</protein>
<accession>A0A227KR16</accession>
<dbReference type="NCBIfam" id="TIGR03130">
    <property type="entry name" value="malonate_delta"/>
    <property type="match status" value="1"/>
</dbReference>
<evidence type="ECO:0000313" key="6">
    <source>
        <dbReference type="EMBL" id="OXE50976.1"/>
    </source>
</evidence>
<dbReference type="Proteomes" id="UP000214610">
    <property type="component" value="Unassembled WGS sequence"/>
</dbReference>
<evidence type="ECO:0000256" key="2">
    <source>
        <dbReference type="ARBA" id="ARBA00022490"/>
    </source>
</evidence>
<evidence type="ECO:0000256" key="5">
    <source>
        <dbReference type="PIRSR" id="PIRSR609662-50"/>
    </source>
</evidence>
<evidence type="ECO:0000256" key="1">
    <source>
        <dbReference type="ARBA" id="ARBA00004496"/>
    </source>
</evidence>
<name>A0A227KR16_9BURK</name>
<dbReference type="InterPro" id="IPR023439">
    <property type="entry name" value="Mal_deCO2ase/Cit_lyase_ACP"/>
</dbReference>
<dbReference type="GO" id="GO:0005737">
    <property type="term" value="C:cytoplasm"/>
    <property type="evidence" value="ECO:0007669"/>
    <property type="project" value="UniProtKB-SubCell"/>
</dbReference>
<keyword evidence="2" id="KW-0963">Cytoplasm</keyword>
<dbReference type="HAMAP" id="MF_00710">
    <property type="entry name" value="Malonate_deCO2ase_dsu"/>
    <property type="match status" value="1"/>
</dbReference>